<accession>A0A418YL86</accession>
<gene>
    <name evidence="1" type="ORF">D0Z70_22955</name>
</gene>
<protein>
    <submittedName>
        <fullName evidence="1">Uncharacterized protein</fullName>
    </submittedName>
</protein>
<evidence type="ECO:0000313" key="1">
    <source>
        <dbReference type="EMBL" id="RJG51741.1"/>
    </source>
</evidence>
<comment type="caution">
    <text evidence="1">The sequence shown here is derived from an EMBL/GenBank/DDBJ whole genome shotgun (WGS) entry which is preliminary data.</text>
</comment>
<organism evidence="1 2">
    <name type="scientific">Sphingobium terrigena</name>
    <dbReference type="NCBI Taxonomy" id="2304063"/>
    <lineage>
        <taxon>Bacteria</taxon>
        <taxon>Pseudomonadati</taxon>
        <taxon>Pseudomonadota</taxon>
        <taxon>Alphaproteobacteria</taxon>
        <taxon>Sphingomonadales</taxon>
        <taxon>Sphingomonadaceae</taxon>
        <taxon>Sphingobium</taxon>
    </lineage>
</organism>
<evidence type="ECO:0000313" key="2">
    <source>
        <dbReference type="Proteomes" id="UP000283469"/>
    </source>
</evidence>
<name>A0A418YL86_9SPHN</name>
<proteinExistence type="predicted"/>
<dbReference type="AlphaFoldDB" id="A0A418YL86"/>
<keyword evidence="2" id="KW-1185">Reference proteome</keyword>
<sequence>MIANAHNREELDLAELLGKPEIGALRYPMQTLLSEVVPQLDIELGPLLGLVVAATARSRGTGTPYFMINAFSEWSDRDESRVGSALAAIRDGTAPTDLLIPTLAAGLRMAQKRHVGHLSAMLVGPSDVEANAAAFALGNMQPSDPANGAAAIGALRDALDTAGEDRAGANLGALLTLSATIGDSATALMSVRGQVGKSTCGVRLAAANALFLNKVAATDPDLVEALCAVLRETRAGEAETIDAIDHALYGMIDGARAQEAFALLKDLLRAGVAALTDIESTAHKLRSESPLGLEPIAAEWLADGSFELTEAVADLITTGLDDPLTLSLDFSGFALTEEQSASIARRVVASLILHPVAAVAILLSLAKTGPAAAMRTIEQVILDPLLISYWDGPRKYLEERSPGEPTAIKEMIKRLLDHLRDYIAGVKAAGFIEEMRPSERYRYIAAVQRQEEQRAITEGARKGSLASLFPVSVLLYGDSAVSEVFSGDGTSARSEFRMGTVQYSQEIPRLDRIDPVGLWLQRTMFSMGKPRA</sequence>
<dbReference type="EMBL" id="QVRA01000042">
    <property type="protein sequence ID" value="RJG51741.1"/>
    <property type="molecule type" value="Genomic_DNA"/>
</dbReference>
<dbReference type="Proteomes" id="UP000283469">
    <property type="component" value="Unassembled WGS sequence"/>
</dbReference>
<reference evidence="1 2" key="1">
    <citation type="submission" date="2018-08" db="EMBL/GenBank/DDBJ databases">
        <title>Sphingobium sp. EO9.</title>
        <authorList>
            <person name="Park Y."/>
            <person name="Kim K.H."/>
            <person name="Jeon C.O."/>
        </authorList>
    </citation>
    <scope>NUCLEOTIDE SEQUENCE [LARGE SCALE GENOMIC DNA]</scope>
    <source>
        <strain evidence="1 2">EO9</strain>
    </source>
</reference>